<gene>
    <name evidence="2" type="ORF">Adt_39641</name>
</gene>
<protein>
    <submittedName>
        <fullName evidence="2">Uncharacterized protein</fullName>
    </submittedName>
</protein>
<evidence type="ECO:0000256" key="1">
    <source>
        <dbReference type="SAM" id="MobiDB-lite"/>
    </source>
</evidence>
<name>A0ABD1Q5V7_9LAMI</name>
<keyword evidence="3" id="KW-1185">Reference proteome</keyword>
<feature type="region of interest" description="Disordered" evidence="1">
    <location>
        <begin position="70"/>
        <end position="98"/>
    </location>
</feature>
<accession>A0ABD1Q5V7</accession>
<organism evidence="2 3">
    <name type="scientific">Abeliophyllum distichum</name>
    <dbReference type="NCBI Taxonomy" id="126358"/>
    <lineage>
        <taxon>Eukaryota</taxon>
        <taxon>Viridiplantae</taxon>
        <taxon>Streptophyta</taxon>
        <taxon>Embryophyta</taxon>
        <taxon>Tracheophyta</taxon>
        <taxon>Spermatophyta</taxon>
        <taxon>Magnoliopsida</taxon>
        <taxon>eudicotyledons</taxon>
        <taxon>Gunneridae</taxon>
        <taxon>Pentapetalae</taxon>
        <taxon>asterids</taxon>
        <taxon>lamiids</taxon>
        <taxon>Lamiales</taxon>
        <taxon>Oleaceae</taxon>
        <taxon>Forsythieae</taxon>
        <taxon>Abeliophyllum</taxon>
    </lineage>
</organism>
<proteinExistence type="predicted"/>
<evidence type="ECO:0000313" key="3">
    <source>
        <dbReference type="Proteomes" id="UP001604336"/>
    </source>
</evidence>
<comment type="caution">
    <text evidence="2">The sequence shown here is derived from an EMBL/GenBank/DDBJ whole genome shotgun (WGS) entry which is preliminary data.</text>
</comment>
<evidence type="ECO:0000313" key="2">
    <source>
        <dbReference type="EMBL" id="KAL2471505.1"/>
    </source>
</evidence>
<sequence length="105" mass="12180">MDEEEVFYVKAIPHKSSKCKFEVLFILNSAQEVTREKYNIKEKAPAHKDGSPHLADTHIMESPPVKRSLFHFHDAPVANKEKDEKARNEDQQKNTRDTTVFIVML</sequence>
<reference evidence="3" key="1">
    <citation type="submission" date="2024-07" db="EMBL/GenBank/DDBJ databases">
        <title>Two chromosome-level genome assemblies of Korean endemic species Abeliophyllum distichum and Forsythia ovata (Oleaceae).</title>
        <authorList>
            <person name="Jang H."/>
        </authorList>
    </citation>
    <scope>NUCLEOTIDE SEQUENCE [LARGE SCALE GENOMIC DNA]</scope>
</reference>
<dbReference type="Proteomes" id="UP001604336">
    <property type="component" value="Unassembled WGS sequence"/>
</dbReference>
<dbReference type="EMBL" id="JBFOLK010000012">
    <property type="protein sequence ID" value="KAL2471505.1"/>
    <property type="molecule type" value="Genomic_DNA"/>
</dbReference>
<feature type="compositionally biased region" description="Basic and acidic residues" evidence="1">
    <location>
        <begin position="71"/>
        <end position="96"/>
    </location>
</feature>
<dbReference type="AlphaFoldDB" id="A0ABD1Q5V7"/>